<dbReference type="GO" id="GO:0008013">
    <property type="term" value="F:beta-catenin binding"/>
    <property type="evidence" value="ECO:0007669"/>
    <property type="project" value="TreeGrafter"/>
</dbReference>
<dbReference type="InterPro" id="IPR044926">
    <property type="entry name" value="RGS_subdomain_2"/>
</dbReference>
<dbReference type="SUPFAM" id="SSF48097">
    <property type="entry name" value="Regulator of G-protein signaling, RGS"/>
    <property type="match status" value="1"/>
</dbReference>
<dbReference type="GO" id="GO:0032436">
    <property type="term" value="P:positive regulation of proteasomal ubiquitin-dependent protein catabolic process"/>
    <property type="evidence" value="ECO:0007669"/>
    <property type="project" value="TreeGrafter"/>
</dbReference>
<dbReference type="PROSITE" id="PS50132">
    <property type="entry name" value="RGS"/>
    <property type="match status" value="1"/>
</dbReference>
<dbReference type="GO" id="GO:0090090">
    <property type="term" value="P:negative regulation of canonical Wnt signaling pathway"/>
    <property type="evidence" value="ECO:0007669"/>
    <property type="project" value="InterPro"/>
</dbReference>
<reference evidence="5" key="1">
    <citation type="journal article" date="2013" name="Genome Biol.">
        <title>Draft genome of the mountain pine beetle, Dendroctonus ponderosae Hopkins, a major forest pest.</title>
        <authorList>
            <person name="Keeling C.I."/>
            <person name="Yuen M.M."/>
            <person name="Liao N.Y."/>
            <person name="Docking T.R."/>
            <person name="Chan S.K."/>
            <person name="Taylor G.A."/>
            <person name="Palmquist D.L."/>
            <person name="Jackman S.D."/>
            <person name="Nguyen A."/>
            <person name="Li M."/>
            <person name="Henderson H."/>
            <person name="Janes J.K."/>
            <person name="Zhao Y."/>
            <person name="Pandoh P."/>
            <person name="Moore R."/>
            <person name="Sperling F.A."/>
            <person name="Huber D.P."/>
            <person name="Birol I."/>
            <person name="Jones S.J."/>
            <person name="Bohlmann J."/>
        </authorList>
    </citation>
    <scope>NUCLEOTIDE SEQUENCE</scope>
</reference>
<evidence type="ECO:0000313" key="5">
    <source>
        <dbReference type="Proteomes" id="UP000019118"/>
    </source>
</evidence>
<evidence type="ECO:0000256" key="1">
    <source>
        <dbReference type="ARBA" id="ARBA00004496"/>
    </source>
</evidence>
<dbReference type="InterPro" id="IPR016137">
    <property type="entry name" value="RGS"/>
</dbReference>
<dbReference type="InterPro" id="IPR043581">
    <property type="entry name" value="Axin-like"/>
</dbReference>
<dbReference type="GO" id="GO:0005634">
    <property type="term" value="C:nucleus"/>
    <property type="evidence" value="ECO:0007669"/>
    <property type="project" value="TreeGrafter"/>
</dbReference>
<sequence>MIDETIYVDPCMIWLAEYSHALLYCCSKVCTKPRSPTPVRNSGCATKSTTSSDTASIIEPFPTSLDYAKSFQHLIRDADGVALFWQYLKNEHIEHANILQFWFACEGLRKQQEDAKIMRLAGLIHRKFFLKYTSLIPDDVKQKVDDLVMSSKCPYPPLTLFESVQAAIGHFLATTSYLNFIKSDKYLQYVNAKNSTNNDRQIAPNNAISSLASSQLMPTFQDDIQ</sequence>
<evidence type="ECO:0000256" key="2">
    <source>
        <dbReference type="ARBA" id="ARBA00022490"/>
    </source>
</evidence>
<accession>A0AAR5PM92</accession>
<evidence type="ECO:0000313" key="4">
    <source>
        <dbReference type="EnsemblMetazoa" id="XP_019762022.1"/>
    </source>
</evidence>
<reference evidence="4" key="2">
    <citation type="submission" date="2024-08" db="UniProtKB">
        <authorList>
            <consortium name="EnsemblMetazoa"/>
        </authorList>
    </citation>
    <scope>IDENTIFICATION</scope>
</reference>
<dbReference type="KEGG" id="dpa:109538978"/>
<keyword evidence="2" id="KW-0963">Cytoplasm</keyword>
<dbReference type="GO" id="GO:0030877">
    <property type="term" value="C:beta-catenin destruction complex"/>
    <property type="evidence" value="ECO:0007669"/>
    <property type="project" value="TreeGrafter"/>
</dbReference>
<dbReference type="Pfam" id="PF00615">
    <property type="entry name" value="RGS"/>
    <property type="match status" value="1"/>
</dbReference>
<dbReference type="GO" id="GO:0005737">
    <property type="term" value="C:cytoplasm"/>
    <property type="evidence" value="ECO:0007669"/>
    <property type="project" value="UniProtKB-SubCell"/>
</dbReference>
<dbReference type="SMART" id="SM00315">
    <property type="entry name" value="RGS"/>
    <property type="match status" value="1"/>
</dbReference>
<dbReference type="InterPro" id="IPR024066">
    <property type="entry name" value="RGS_subdom1/3"/>
</dbReference>
<dbReference type="AlphaFoldDB" id="A0AAR5PM92"/>
<dbReference type="Proteomes" id="UP000019118">
    <property type="component" value="Unassembled WGS sequence"/>
</dbReference>
<keyword evidence="5" id="KW-1185">Reference proteome</keyword>
<dbReference type="Gene3D" id="1.10.167.10">
    <property type="entry name" value="Regulator of G-protein Signalling 4, domain 2"/>
    <property type="match status" value="1"/>
</dbReference>
<evidence type="ECO:0000259" key="3">
    <source>
        <dbReference type="PROSITE" id="PS50132"/>
    </source>
</evidence>
<dbReference type="PANTHER" id="PTHR46102:SF2">
    <property type="entry name" value="AXIN"/>
    <property type="match status" value="1"/>
</dbReference>
<name>A0AAR5PM92_DENPD</name>
<dbReference type="GO" id="GO:0060090">
    <property type="term" value="F:molecular adaptor activity"/>
    <property type="evidence" value="ECO:0007669"/>
    <property type="project" value="TreeGrafter"/>
</dbReference>
<organism evidence="4 5">
    <name type="scientific">Dendroctonus ponderosae</name>
    <name type="common">Mountain pine beetle</name>
    <dbReference type="NCBI Taxonomy" id="77166"/>
    <lineage>
        <taxon>Eukaryota</taxon>
        <taxon>Metazoa</taxon>
        <taxon>Ecdysozoa</taxon>
        <taxon>Arthropoda</taxon>
        <taxon>Hexapoda</taxon>
        <taxon>Insecta</taxon>
        <taxon>Pterygota</taxon>
        <taxon>Neoptera</taxon>
        <taxon>Endopterygota</taxon>
        <taxon>Coleoptera</taxon>
        <taxon>Polyphaga</taxon>
        <taxon>Cucujiformia</taxon>
        <taxon>Curculionidae</taxon>
        <taxon>Scolytinae</taxon>
        <taxon>Dendroctonus</taxon>
    </lineage>
</organism>
<dbReference type="GO" id="GO:0005886">
    <property type="term" value="C:plasma membrane"/>
    <property type="evidence" value="ECO:0007669"/>
    <property type="project" value="TreeGrafter"/>
</dbReference>
<dbReference type="PANTHER" id="PTHR46102">
    <property type="entry name" value="AXIN"/>
    <property type="match status" value="1"/>
</dbReference>
<comment type="subcellular location">
    <subcellularLocation>
        <location evidence="1">Cytoplasm</location>
    </subcellularLocation>
</comment>
<proteinExistence type="predicted"/>
<dbReference type="GO" id="GO:0048468">
    <property type="term" value="P:cell development"/>
    <property type="evidence" value="ECO:0007669"/>
    <property type="project" value="TreeGrafter"/>
</dbReference>
<dbReference type="EnsemblMetazoa" id="XM_019906464.1">
    <property type="protein sequence ID" value="XP_019762023.1"/>
    <property type="gene ID" value="LOC109538978"/>
</dbReference>
<dbReference type="GO" id="GO:0031625">
    <property type="term" value="F:ubiquitin protein ligase binding"/>
    <property type="evidence" value="ECO:0007669"/>
    <property type="project" value="TreeGrafter"/>
</dbReference>
<protein>
    <recommendedName>
        <fullName evidence="3">RGS domain-containing protein</fullName>
    </recommendedName>
</protein>
<feature type="domain" description="RGS" evidence="3">
    <location>
        <begin position="70"/>
        <end position="190"/>
    </location>
</feature>
<dbReference type="InterPro" id="IPR036305">
    <property type="entry name" value="RGS_sf"/>
</dbReference>
<dbReference type="Gene3D" id="1.10.196.10">
    <property type="match status" value="1"/>
</dbReference>
<dbReference type="EnsemblMetazoa" id="XM_019906463.1">
    <property type="protein sequence ID" value="XP_019762022.1"/>
    <property type="gene ID" value="LOC109538978"/>
</dbReference>
<dbReference type="GO" id="GO:0019901">
    <property type="term" value="F:protein kinase binding"/>
    <property type="evidence" value="ECO:0007669"/>
    <property type="project" value="TreeGrafter"/>
</dbReference>
<dbReference type="GeneID" id="109538978"/>